<reference evidence="1 2" key="1">
    <citation type="submission" date="2018-10" db="EMBL/GenBank/DDBJ databases">
        <title>A high-quality apple genome assembly.</title>
        <authorList>
            <person name="Hu J."/>
        </authorList>
    </citation>
    <scope>NUCLEOTIDE SEQUENCE [LARGE SCALE GENOMIC DNA]</scope>
    <source>
        <strain evidence="2">cv. HFTH1</strain>
        <tissue evidence="1">Young leaf</tissue>
    </source>
</reference>
<gene>
    <name evidence="1" type="ORF">DVH24_004180</name>
</gene>
<sequence>MVMHKISETMERRMVSSLSPSQSYSRHLVRIICKDIEVINTSQLKFYICLTGYPSPTPYDLRQLVEFAHAIVVAMGNNCSTAEWRSRKYVHDCIKKVVMDELLYTLDDDTNKELMKLMEAALEGGYNRWRYDVKQSGAPSK</sequence>
<comment type="caution">
    <text evidence="1">The sequence shown here is derived from an EMBL/GenBank/DDBJ whole genome shotgun (WGS) entry which is preliminary data.</text>
</comment>
<evidence type="ECO:0000313" key="2">
    <source>
        <dbReference type="Proteomes" id="UP000290289"/>
    </source>
</evidence>
<dbReference type="AlphaFoldDB" id="A0A498K7Z1"/>
<proteinExistence type="predicted"/>
<dbReference type="Proteomes" id="UP000290289">
    <property type="component" value="Chromosome 3"/>
</dbReference>
<evidence type="ECO:0000313" key="1">
    <source>
        <dbReference type="EMBL" id="RXI03528.1"/>
    </source>
</evidence>
<organism evidence="1 2">
    <name type="scientific">Malus domestica</name>
    <name type="common">Apple</name>
    <name type="synonym">Pyrus malus</name>
    <dbReference type="NCBI Taxonomy" id="3750"/>
    <lineage>
        <taxon>Eukaryota</taxon>
        <taxon>Viridiplantae</taxon>
        <taxon>Streptophyta</taxon>
        <taxon>Embryophyta</taxon>
        <taxon>Tracheophyta</taxon>
        <taxon>Spermatophyta</taxon>
        <taxon>Magnoliopsida</taxon>
        <taxon>eudicotyledons</taxon>
        <taxon>Gunneridae</taxon>
        <taxon>Pentapetalae</taxon>
        <taxon>rosids</taxon>
        <taxon>fabids</taxon>
        <taxon>Rosales</taxon>
        <taxon>Rosaceae</taxon>
        <taxon>Amygdaloideae</taxon>
        <taxon>Maleae</taxon>
        <taxon>Malus</taxon>
    </lineage>
</organism>
<name>A0A498K7Z1_MALDO</name>
<protein>
    <submittedName>
        <fullName evidence="1">Uncharacterized protein</fullName>
    </submittedName>
</protein>
<accession>A0A498K7Z1</accession>
<keyword evidence="2" id="KW-1185">Reference proteome</keyword>
<dbReference type="EMBL" id="RDQH01000329">
    <property type="protein sequence ID" value="RXI03528.1"/>
    <property type="molecule type" value="Genomic_DNA"/>
</dbReference>